<protein>
    <submittedName>
        <fullName evidence="6">ATP-binding component of an ABC superfamily ribose transporter</fullName>
        <ecNumber evidence="6">3.6.1.15</ecNumber>
        <ecNumber evidence="6">3.6.1.3</ecNumber>
        <ecNumber evidence="6">3.6.3.17</ecNumber>
    </submittedName>
</protein>
<feature type="domain" description="ABC transporter" evidence="5">
    <location>
        <begin position="257"/>
        <end position="500"/>
    </location>
</feature>
<dbReference type="RefSeq" id="WP_034788006.1">
    <property type="nucleotide sequence ID" value="NZ_JMPJ01000023.1"/>
</dbReference>
<dbReference type="InterPro" id="IPR003593">
    <property type="entry name" value="AAA+_ATPase"/>
</dbReference>
<evidence type="ECO:0000259" key="5">
    <source>
        <dbReference type="PROSITE" id="PS50893"/>
    </source>
</evidence>
<dbReference type="SUPFAM" id="SSF52540">
    <property type="entry name" value="P-loop containing nucleoside triphosphate hydrolases"/>
    <property type="match status" value="2"/>
</dbReference>
<dbReference type="EC" id="3.6.1.15" evidence="6"/>
<keyword evidence="7" id="KW-1185">Reference proteome</keyword>
<dbReference type="Proteomes" id="UP000028640">
    <property type="component" value="Unassembled WGS sequence"/>
</dbReference>
<dbReference type="GO" id="GO:0016887">
    <property type="term" value="F:ATP hydrolysis activity"/>
    <property type="evidence" value="ECO:0007669"/>
    <property type="project" value="InterPro"/>
</dbReference>
<evidence type="ECO:0000313" key="7">
    <source>
        <dbReference type="Proteomes" id="UP000028640"/>
    </source>
</evidence>
<dbReference type="EC" id="3.6.3.17" evidence="6"/>
<name>A0A085GME2_EWIA3</name>
<evidence type="ECO:0000256" key="3">
    <source>
        <dbReference type="ARBA" id="ARBA00022741"/>
    </source>
</evidence>
<dbReference type="EC" id="3.6.1.3" evidence="6"/>
<dbReference type="STRING" id="910964.GEAM_0580"/>
<dbReference type="InterPro" id="IPR017871">
    <property type="entry name" value="ABC_transporter-like_CS"/>
</dbReference>
<dbReference type="PANTHER" id="PTHR43790">
    <property type="entry name" value="CARBOHYDRATE TRANSPORT ATP-BINDING PROTEIN MG119-RELATED"/>
    <property type="match status" value="1"/>
</dbReference>
<dbReference type="PANTHER" id="PTHR43790:SF9">
    <property type="entry name" value="GALACTOFURANOSE TRANSPORTER ATP-BINDING PROTEIN YTFR"/>
    <property type="match status" value="1"/>
</dbReference>
<evidence type="ECO:0000313" key="6">
    <source>
        <dbReference type="EMBL" id="KFC84887.1"/>
    </source>
</evidence>
<dbReference type="InterPro" id="IPR003439">
    <property type="entry name" value="ABC_transporter-like_ATP-bd"/>
</dbReference>
<keyword evidence="2" id="KW-0677">Repeat</keyword>
<dbReference type="Pfam" id="PF00005">
    <property type="entry name" value="ABC_tran"/>
    <property type="match status" value="2"/>
</dbReference>
<accession>A0A085GME2</accession>
<reference evidence="6 7" key="1">
    <citation type="submission" date="2014-05" db="EMBL/GenBank/DDBJ databases">
        <title>ATOL: Assembling a taxonomically balanced genome-scale reconstruction of the evolutionary history of the Enterobacteriaceae.</title>
        <authorList>
            <person name="Plunkett G.III."/>
            <person name="Neeno-Eckwall E.C."/>
            <person name="Glasner J.D."/>
            <person name="Perna N.T."/>
        </authorList>
    </citation>
    <scope>NUCLEOTIDE SEQUENCE [LARGE SCALE GENOMIC DNA]</scope>
    <source>
        <strain evidence="6 7">ATCC 33852</strain>
    </source>
</reference>
<evidence type="ECO:0000256" key="4">
    <source>
        <dbReference type="ARBA" id="ARBA00022840"/>
    </source>
</evidence>
<dbReference type="eggNOG" id="COG1129">
    <property type="taxonomic scope" value="Bacteria"/>
</dbReference>
<dbReference type="PROSITE" id="PS50893">
    <property type="entry name" value="ABC_TRANSPORTER_2"/>
    <property type="match status" value="2"/>
</dbReference>
<dbReference type="EMBL" id="JMPJ01000023">
    <property type="protein sequence ID" value="KFC84887.1"/>
    <property type="molecule type" value="Genomic_DNA"/>
</dbReference>
<keyword evidence="6" id="KW-0378">Hydrolase</keyword>
<dbReference type="GeneID" id="78378923"/>
<organism evidence="6 7">
    <name type="scientific">Ewingella americana (strain ATCC 33852 / DSM 4580 / CCUG 14506 / JCM 5911 / LMG 7869 / NCTC 12157 / CDC 1468-78)</name>
    <dbReference type="NCBI Taxonomy" id="910964"/>
    <lineage>
        <taxon>Bacteria</taxon>
        <taxon>Pseudomonadati</taxon>
        <taxon>Pseudomonadota</taxon>
        <taxon>Gammaproteobacteria</taxon>
        <taxon>Enterobacterales</taxon>
        <taxon>Yersiniaceae</taxon>
        <taxon>Ewingella</taxon>
    </lineage>
</organism>
<dbReference type="GO" id="GO:0005524">
    <property type="term" value="F:ATP binding"/>
    <property type="evidence" value="ECO:0007669"/>
    <property type="project" value="UniProtKB-KW"/>
</dbReference>
<dbReference type="InterPro" id="IPR050107">
    <property type="entry name" value="ABC_carbohydrate_import_ATPase"/>
</dbReference>
<dbReference type="CDD" id="cd03216">
    <property type="entry name" value="ABC_Carb_Monos_I"/>
    <property type="match status" value="1"/>
</dbReference>
<keyword evidence="3" id="KW-0547">Nucleotide-binding</keyword>
<proteinExistence type="predicted"/>
<sequence>MQNESPLLALTNISKAFDGVPALRDVSLELRSGEIHGLIGHNGAGKSTLIKILGGLHRADQGQISLSGQAVGIDSPRVAQAHGIEIVHQERLLAPTLTVAEALLLGEETAFRGLPLVNRRRLRRIARDAIEQHFGLHINPDSLISDLSVAEQQVVQITRALRHSPRILVFDEPTAALARHEVASLFRAIKTLRQRGLAILYVSHYLDEISELCQRVTVLRDGQDVARHDVSQVTTQRLITDMLGDEQKSLVERQAHRRDEVLLKVSNLAAAGRFSAVSFAAHRGEILGVTGLLGSGGKALVRSLFGLESGISGRLELAGEAFLPRSPRDAVKRGIAFVPEDRRANGIAPELSVRENIALTSLGSLVKGLFVDRAREQKLVAANIADLGIRTPGPEAPLRSLSGGNQQKVVLAKWLNTDAQVYLLDEPTVGVDIGAKAEIYQALQRLAAKGALVVIFSTDLLELQSLCDRVLVMARGRLVKSLQGADTDHHEILAWASGAVREDAVLASEGEVT</sequence>
<dbReference type="CDD" id="cd03215">
    <property type="entry name" value="ABC_Carb_Monos_II"/>
    <property type="match status" value="1"/>
</dbReference>
<evidence type="ECO:0000256" key="1">
    <source>
        <dbReference type="ARBA" id="ARBA00022448"/>
    </source>
</evidence>
<dbReference type="PROSITE" id="PS00211">
    <property type="entry name" value="ABC_TRANSPORTER_1"/>
    <property type="match status" value="1"/>
</dbReference>
<comment type="caution">
    <text evidence="6">The sequence shown here is derived from an EMBL/GenBank/DDBJ whole genome shotgun (WGS) entry which is preliminary data.</text>
</comment>
<evidence type="ECO:0000256" key="2">
    <source>
        <dbReference type="ARBA" id="ARBA00022737"/>
    </source>
</evidence>
<dbReference type="Gene3D" id="3.40.50.300">
    <property type="entry name" value="P-loop containing nucleotide triphosphate hydrolases"/>
    <property type="match status" value="2"/>
</dbReference>
<keyword evidence="1" id="KW-0813">Transport</keyword>
<keyword evidence="4 6" id="KW-0067">ATP-binding</keyword>
<dbReference type="InterPro" id="IPR027417">
    <property type="entry name" value="P-loop_NTPase"/>
</dbReference>
<gene>
    <name evidence="6" type="ORF">GEAM_0580</name>
</gene>
<feature type="domain" description="ABC transporter" evidence="5">
    <location>
        <begin position="8"/>
        <end position="246"/>
    </location>
</feature>
<dbReference type="AlphaFoldDB" id="A0A085GME2"/>
<dbReference type="OrthoDB" id="9776369at2"/>
<dbReference type="SMART" id="SM00382">
    <property type="entry name" value="AAA"/>
    <property type="match status" value="2"/>
</dbReference>